<evidence type="ECO:0000313" key="3">
    <source>
        <dbReference type="Proteomes" id="UP001162483"/>
    </source>
</evidence>
<keyword evidence="3" id="KW-1185">Reference proteome</keyword>
<gene>
    <name evidence="2" type="ORF">SPARVUS_LOCUS9896212</name>
</gene>
<name>A0ABN9EGB1_9NEOB</name>
<accession>A0ABN9EGB1</accession>
<protein>
    <submittedName>
        <fullName evidence="2">Uncharacterized protein</fullName>
    </submittedName>
</protein>
<feature type="transmembrane region" description="Helical" evidence="1">
    <location>
        <begin position="125"/>
        <end position="146"/>
    </location>
</feature>
<sequence length="155" mass="16688">MVPVGLPLCCRACNLPWAPYRTPHAAARPHNLAHGPLYRLSSAGCQVHRVSWVTSTASHSLLVSIATLCHGATFRSSSTLLVVSIFVIRVLYGLPLLAASTATLWLHHSGLGPWTGQNDVKCAVILRSTALICHVNFCLTVLFLFVPADSKGHLN</sequence>
<keyword evidence="1" id="KW-1133">Transmembrane helix</keyword>
<feature type="transmembrane region" description="Helical" evidence="1">
    <location>
        <begin position="80"/>
        <end position="105"/>
    </location>
</feature>
<organism evidence="2 3">
    <name type="scientific">Staurois parvus</name>
    <dbReference type="NCBI Taxonomy" id="386267"/>
    <lineage>
        <taxon>Eukaryota</taxon>
        <taxon>Metazoa</taxon>
        <taxon>Chordata</taxon>
        <taxon>Craniata</taxon>
        <taxon>Vertebrata</taxon>
        <taxon>Euteleostomi</taxon>
        <taxon>Amphibia</taxon>
        <taxon>Batrachia</taxon>
        <taxon>Anura</taxon>
        <taxon>Neobatrachia</taxon>
        <taxon>Ranoidea</taxon>
        <taxon>Ranidae</taxon>
        <taxon>Staurois</taxon>
    </lineage>
</organism>
<dbReference type="EMBL" id="CATNWA010015497">
    <property type="protein sequence ID" value="CAI9583900.1"/>
    <property type="molecule type" value="Genomic_DNA"/>
</dbReference>
<comment type="caution">
    <text evidence="2">The sequence shown here is derived from an EMBL/GenBank/DDBJ whole genome shotgun (WGS) entry which is preliminary data.</text>
</comment>
<proteinExistence type="predicted"/>
<keyword evidence="1" id="KW-0472">Membrane</keyword>
<reference evidence="2" key="1">
    <citation type="submission" date="2023-05" db="EMBL/GenBank/DDBJ databases">
        <authorList>
            <person name="Stuckert A."/>
        </authorList>
    </citation>
    <scope>NUCLEOTIDE SEQUENCE</scope>
</reference>
<keyword evidence="1" id="KW-0812">Transmembrane</keyword>
<dbReference type="Proteomes" id="UP001162483">
    <property type="component" value="Unassembled WGS sequence"/>
</dbReference>
<evidence type="ECO:0000313" key="2">
    <source>
        <dbReference type="EMBL" id="CAI9583900.1"/>
    </source>
</evidence>
<evidence type="ECO:0000256" key="1">
    <source>
        <dbReference type="SAM" id="Phobius"/>
    </source>
</evidence>